<evidence type="ECO:0000313" key="2">
    <source>
        <dbReference type="EMBL" id="RSU04915.1"/>
    </source>
</evidence>
<name>A0A430ACG8_9ENTE</name>
<feature type="transmembrane region" description="Helical" evidence="1">
    <location>
        <begin position="20"/>
        <end position="45"/>
    </location>
</feature>
<proteinExistence type="predicted"/>
<keyword evidence="1" id="KW-0812">Transmembrane</keyword>
<sequence>MELNDNEFEKLVGKSKKKRYLTTMLISLVTVLIVSGITVGGYQFYYNYYPFQGSEAPGVPNGKLVVKDNDIGVLKLLIDSSGSYGFNSDAKEVSLYIDAYEKGEKVKHELVTSVGIESRGMSGSIDWLMEPSQDDKKLGKLKAEIMTTGGGSTRGEFDLGTLNFDTSNGVGSSGEIEDSMKITPNKEYFLRWWTTGGNVYSTLKDTLAEHKKSEAEQVVVLYVVFE</sequence>
<reference evidence="2 3" key="1">
    <citation type="submission" date="2017-05" db="EMBL/GenBank/DDBJ databases">
        <title>Vagococcus spp. assemblies.</title>
        <authorList>
            <person name="Gulvik C.A."/>
        </authorList>
    </citation>
    <scope>NUCLEOTIDE SEQUENCE [LARGE SCALE GENOMIC DNA]</scope>
    <source>
        <strain evidence="2 3">CCUG 41755</strain>
    </source>
</reference>
<protein>
    <submittedName>
        <fullName evidence="2">Uncharacterized protein</fullName>
    </submittedName>
</protein>
<dbReference type="Proteomes" id="UP000287101">
    <property type="component" value="Unassembled WGS sequence"/>
</dbReference>
<keyword evidence="3" id="KW-1185">Reference proteome</keyword>
<dbReference type="OrthoDB" id="2361332at2"/>
<evidence type="ECO:0000256" key="1">
    <source>
        <dbReference type="SAM" id="Phobius"/>
    </source>
</evidence>
<evidence type="ECO:0000313" key="3">
    <source>
        <dbReference type="Proteomes" id="UP000287101"/>
    </source>
</evidence>
<dbReference type="EMBL" id="NGJY01000001">
    <property type="protein sequence ID" value="RSU04915.1"/>
    <property type="molecule type" value="Genomic_DNA"/>
</dbReference>
<accession>A0A430ACG8</accession>
<keyword evidence="1" id="KW-0472">Membrane</keyword>
<comment type="caution">
    <text evidence="2">The sequence shown here is derived from an EMBL/GenBank/DDBJ whole genome shotgun (WGS) entry which is preliminary data.</text>
</comment>
<keyword evidence="1" id="KW-1133">Transmembrane helix</keyword>
<gene>
    <name evidence="2" type="ORF">CBF31_02525</name>
</gene>
<dbReference type="AlphaFoldDB" id="A0A430ACG8"/>
<dbReference type="RefSeq" id="WP_126830657.1">
    <property type="nucleotide sequence ID" value="NZ_CBCRYB010000012.1"/>
</dbReference>
<organism evidence="2 3">
    <name type="scientific">Vagococcus fessus</name>
    <dbReference type="NCBI Taxonomy" id="120370"/>
    <lineage>
        <taxon>Bacteria</taxon>
        <taxon>Bacillati</taxon>
        <taxon>Bacillota</taxon>
        <taxon>Bacilli</taxon>
        <taxon>Lactobacillales</taxon>
        <taxon>Enterococcaceae</taxon>
        <taxon>Vagococcus</taxon>
    </lineage>
</organism>